<evidence type="ECO:0008006" key="3">
    <source>
        <dbReference type="Google" id="ProtNLM"/>
    </source>
</evidence>
<sequence length="177" mass="20476">MNSLSICRKILHKNFRIDPFRRFSGIPSSEKTVIRKGLLTMTHIIVYLLYTSKQPMSINLANIPLDLPQLEFPKVTKQAVSKARQGILPSLFKELFDAPVDTYYSSIKKRKKWHDLYHIFAVDGSRITLPNSKSNFENYGEMFSHNNPNRKWTLLSAQPYRVAMMSSSWHNQTLSGL</sequence>
<organism evidence="1 2">
    <name type="scientific">Candidatus Weimeria bifida</name>
    <dbReference type="NCBI Taxonomy" id="2599074"/>
    <lineage>
        <taxon>Bacteria</taxon>
        <taxon>Bacillati</taxon>
        <taxon>Bacillota</taxon>
        <taxon>Clostridia</taxon>
        <taxon>Lachnospirales</taxon>
        <taxon>Lachnospiraceae</taxon>
        <taxon>Candidatus Weimeria</taxon>
    </lineage>
</organism>
<gene>
    <name evidence="1" type="ORF">FRC54_09750</name>
</gene>
<comment type="caution">
    <text evidence="1">The sequence shown here is derived from an EMBL/GenBank/DDBJ whole genome shotgun (WGS) entry which is preliminary data.</text>
</comment>
<evidence type="ECO:0000313" key="1">
    <source>
        <dbReference type="EMBL" id="MQN02156.1"/>
    </source>
</evidence>
<dbReference type="EMBL" id="VOGC01000008">
    <property type="protein sequence ID" value="MQN02156.1"/>
    <property type="molecule type" value="Genomic_DNA"/>
</dbReference>
<dbReference type="AlphaFoldDB" id="A0A6N7J0L2"/>
<accession>A0A6N7J0L2</accession>
<reference evidence="1" key="1">
    <citation type="journal article" date="2020" name="Appl. Environ. Microbiol.">
        <title>Medium-Chain Fatty Acid Synthesis by 'Candidatus Weimeria bifida' gen. nov., sp. nov., and 'Candidatus Pseudoramibacter fermentans' sp. nov.</title>
        <authorList>
            <person name="Scarborough M.J."/>
            <person name="Myers K.S."/>
            <person name="Donohue T.J."/>
            <person name="Noguera D.R."/>
        </authorList>
    </citation>
    <scope>NUCLEOTIDE SEQUENCE</scope>
    <source>
        <strain evidence="1">LCO1.1</strain>
    </source>
</reference>
<name>A0A6N7J0L2_9FIRM</name>
<dbReference type="Proteomes" id="UP000460257">
    <property type="component" value="Unassembled WGS sequence"/>
</dbReference>
<protein>
    <recommendedName>
        <fullName evidence="3">Transposase</fullName>
    </recommendedName>
</protein>
<keyword evidence="2" id="KW-1185">Reference proteome</keyword>
<proteinExistence type="predicted"/>
<evidence type="ECO:0000313" key="2">
    <source>
        <dbReference type="Proteomes" id="UP000460257"/>
    </source>
</evidence>